<gene>
    <name evidence="8" type="ORF">JY651_31005</name>
</gene>
<evidence type="ECO:0000259" key="7">
    <source>
        <dbReference type="PROSITE" id="PS51007"/>
    </source>
</evidence>
<sequence length="200" mass="21018">MKHFRMGHWAAAGVGFLAVTAGFALGCGSDGASDPPKDQEQTQDTVGPEDRERIEMGLTLSPVAVNLAGLDRDMVGLGSYIVNAQGACNDCHTNPPYAAGGNPFMGQPEQINAPHFLAGGMTFPGGVVSANITPDAQGMPAGLSFEAFLNLMRTGREPNGGILQVMPWPVYGKMRDADLRAVYEYLRSIPAAQPGTTPTP</sequence>
<dbReference type="InterPro" id="IPR009056">
    <property type="entry name" value="Cyt_c-like_dom"/>
</dbReference>
<feature type="signal peptide" evidence="6">
    <location>
        <begin position="1"/>
        <end position="26"/>
    </location>
</feature>
<evidence type="ECO:0000256" key="4">
    <source>
        <dbReference type="PROSITE-ProRule" id="PRU00433"/>
    </source>
</evidence>
<keyword evidence="6" id="KW-0732">Signal</keyword>
<name>A0ABX7NLH9_9BACT</name>
<dbReference type="RefSeq" id="WP_206721290.1">
    <property type="nucleotide sequence ID" value="NZ_CP071090.1"/>
</dbReference>
<dbReference type="EMBL" id="CP071090">
    <property type="protein sequence ID" value="QSQ19707.1"/>
    <property type="molecule type" value="Genomic_DNA"/>
</dbReference>
<keyword evidence="9" id="KW-1185">Reference proteome</keyword>
<feature type="region of interest" description="Disordered" evidence="5">
    <location>
        <begin position="30"/>
        <end position="49"/>
    </location>
</feature>
<dbReference type="PANTHER" id="PTHR35008:SF4">
    <property type="entry name" value="BLL4482 PROTEIN"/>
    <property type="match status" value="1"/>
</dbReference>
<protein>
    <submittedName>
        <fullName evidence="8">Cytochrome C</fullName>
    </submittedName>
</protein>
<feature type="chain" id="PRO_5046444763" evidence="6">
    <location>
        <begin position="27"/>
        <end position="200"/>
    </location>
</feature>
<keyword evidence="3 4" id="KW-0408">Iron</keyword>
<dbReference type="SUPFAM" id="SSF46626">
    <property type="entry name" value="Cytochrome c"/>
    <property type="match status" value="1"/>
</dbReference>
<evidence type="ECO:0000256" key="2">
    <source>
        <dbReference type="ARBA" id="ARBA00022723"/>
    </source>
</evidence>
<evidence type="ECO:0000256" key="3">
    <source>
        <dbReference type="ARBA" id="ARBA00023004"/>
    </source>
</evidence>
<proteinExistence type="predicted"/>
<dbReference type="InterPro" id="IPR036909">
    <property type="entry name" value="Cyt_c-like_dom_sf"/>
</dbReference>
<evidence type="ECO:0000313" key="9">
    <source>
        <dbReference type="Proteomes" id="UP000662747"/>
    </source>
</evidence>
<evidence type="ECO:0000256" key="6">
    <source>
        <dbReference type="SAM" id="SignalP"/>
    </source>
</evidence>
<feature type="domain" description="Cytochrome c" evidence="7">
    <location>
        <begin position="73"/>
        <end position="190"/>
    </location>
</feature>
<dbReference type="PANTHER" id="PTHR35008">
    <property type="entry name" value="BLL4482 PROTEIN-RELATED"/>
    <property type="match status" value="1"/>
</dbReference>
<accession>A0ABX7NLH9</accession>
<keyword evidence="2 4" id="KW-0479">Metal-binding</keyword>
<evidence type="ECO:0000256" key="5">
    <source>
        <dbReference type="SAM" id="MobiDB-lite"/>
    </source>
</evidence>
<dbReference type="PROSITE" id="PS51257">
    <property type="entry name" value="PROKAR_LIPOPROTEIN"/>
    <property type="match status" value="1"/>
</dbReference>
<dbReference type="InterPro" id="IPR051459">
    <property type="entry name" value="Cytochrome_c-type_DH"/>
</dbReference>
<evidence type="ECO:0000256" key="1">
    <source>
        <dbReference type="ARBA" id="ARBA00022617"/>
    </source>
</evidence>
<dbReference type="PROSITE" id="PS51007">
    <property type="entry name" value="CYTC"/>
    <property type="match status" value="1"/>
</dbReference>
<dbReference type="Proteomes" id="UP000662747">
    <property type="component" value="Chromosome"/>
</dbReference>
<keyword evidence="1 4" id="KW-0349">Heme</keyword>
<organism evidence="8 9">
    <name type="scientific">Pyxidicoccus parkwayensis</name>
    <dbReference type="NCBI Taxonomy" id="2813578"/>
    <lineage>
        <taxon>Bacteria</taxon>
        <taxon>Pseudomonadati</taxon>
        <taxon>Myxococcota</taxon>
        <taxon>Myxococcia</taxon>
        <taxon>Myxococcales</taxon>
        <taxon>Cystobacterineae</taxon>
        <taxon>Myxococcaceae</taxon>
        <taxon>Pyxidicoccus</taxon>
    </lineage>
</organism>
<reference evidence="8 9" key="1">
    <citation type="submission" date="2021-02" db="EMBL/GenBank/DDBJ databases">
        <title>De Novo genome assembly of isolated myxobacteria.</title>
        <authorList>
            <person name="Stevens D.C."/>
        </authorList>
    </citation>
    <scope>NUCLEOTIDE SEQUENCE [LARGE SCALE GENOMIC DNA]</scope>
    <source>
        <strain evidence="9">SCPEA02</strain>
    </source>
</reference>
<evidence type="ECO:0000313" key="8">
    <source>
        <dbReference type="EMBL" id="QSQ19707.1"/>
    </source>
</evidence>